<name>A0A1H3QZ55_9FIRM</name>
<organism evidence="3 4">
    <name type="scientific">Proteiniborus ethanoligenes</name>
    <dbReference type="NCBI Taxonomy" id="415015"/>
    <lineage>
        <taxon>Bacteria</taxon>
        <taxon>Bacillati</taxon>
        <taxon>Bacillota</taxon>
        <taxon>Clostridia</taxon>
        <taxon>Eubacteriales</taxon>
        <taxon>Proteiniborus</taxon>
    </lineage>
</organism>
<dbReference type="STRING" id="415015.SAMN05660462_02122"/>
<reference evidence="3 4" key="1">
    <citation type="submission" date="2016-10" db="EMBL/GenBank/DDBJ databases">
        <authorList>
            <person name="de Groot N.N."/>
        </authorList>
    </citation>
    <scope>NUCLEOTIDE SEQUENCE [LARGE SCALE GENOMIC DNA]</scope>
    <source>
        <strain evidence="3 4">DSM 21650</strain>
    </source>
</reference>
<dbReference type="PROSITE" id="PS51833">
    <property type="entry name" value="HDOD"/>
    <property type="match status" value="1"/>
</dbReference>
<dbReference type="CDD" id="cd00077">
    <property type="entry name" value="HDc"/>
    <property type="match status" value="1"/>
</dbReference>
<dbReference type="Proteomes" id="UP000198625">
    <property type="component" value="Unassembled WGS sequence"/>
</dbReference>
<dbReference type="InterPro" id="IPR003607">
    <property type="entry name" value="HD/PDEase_dom"/>
</dbReference>
<dbReference type="RefSeq" id="WP_091730934.1">
    <property type="nucleotide sequence ID" value="NZ_FNQE01000023.1"/>
</dbReference>
<keyword evidence="4" id="KW-1185">Reference proteome</keyword>
<dbReference type="InterPro" id="IPR013976">
    <property type="entry name" value="HDOD"/>
</dbReference>
<feature type="domain" description="HD" evidence="1">
    <location>
        <begin position="111"/>
        <end position="236"/>
    </location>
</feature>
<dbReference type="OrthoDB" id="9788446at2"/>
<accession>A0A1H3QZ55</accession>
<dbReference type="InterPro" id="IPR052340">
    <property type="entry name" value="RNase_Y/CdgJ"/>
</dbReference>
<evidence type="ECO:0000313" key="3">
    <source>
        <dbReference type="EMBL" id="SDZ17989.1"/>
    </source>
</evidence>
<protein>
    <submittedName>
        <fullName evidence="3">HDIG domain-containing protein</fullName>
    </submittedName>
</protein>
<dbReference type="InterPro" id="IPR006675">
    <property type="entry name" value="HDIG_dom"/>
</dbReference>
<dbReference type="InterPro" id="IPR006674">
    <property type="entry name" value="HD_domain"/>
</dbReference>
<feature type="domain" description="HDOD" evidence="2">
    <location>
        <begin position="16"/>
        <end position="214"/>
    </location>
</feature>
<dbReference type="SUPFAM" id="SSF109604">
    <property type="entry name" value="HD-domain/PDEase-like"/>
    <property type="match status" value="1"/>
</dbReference>
<dbReference type="NCBIfam" id="TIGR00277">
    <property type="entry name" value="HDIG"/>
    <property type="match status" value="1"/>
</dbReference>
<evidence type="ECO:0000259" key="1">
    <source>
        <dbReference type="PROSITE" id="PS51831"/>
    </source>
</evidence>
<dbReference type="Gene3D" id="1.10.3210.10">
    <property type="entry name" value="Hypothetical protein af1432"/>
    <property type="match status" value="1"/>
</dbReference>
<evidence type="ECO:0000313" key="4">
    <source>
        <dbReference type="Proteomes" id="UP000198625"/>
    </source>
</evidence>
<proteinExistence type="predicted"/>
<dbReference type="Pfam" id="PF08668">
    <property type="entry name" value="HDOD"/>
    <property type="match status" value="1"/>
</dbReference>
<dbReference type="EMBL" id="FNQE01000023">
    <property type="protein sequence ID" value="SDZ17989.1"/>
    <property type="molecule type" value="Genomic_DNA"/>
</dbReference>
<dbReference type="PROSITE" id="PS51831">
    <property type="entry name" value="HD"/>
    <property type="match status" value="1"/>
</dbReference>
<dbReference type="PANTHER" id="PTHR33525">
    <property type="match status" value="1"/>
</dbReference>
<sequence length="285" mass="32081">MSKASLEQIVRKVRDMPSLPDTMMQIIGLTEDPESTVKDLEEVILKDQTLTSKVLQLANSTHYGYSRRISTISEATVLLGFQTIKSIALASSVNKILVKELPGYGLKKNMLWEQSQSCAIIARFIAKKLRIKNINPEEAYIAGLLRDIGKVILNYYVTNEFYQIVEIVQSGEKTFLEAEKEVLGFDHGQIGAKVAEKWNFPVDLVEAIAYHHIPQEAKNNPTLVSIIHIADTIVMMLGIDLGIDSLKYNFSRYAMDILNIDEHTIEQIISDVSDVLYDEEGFNLS</sequence>
<dbReference type="AlphaFoldDB" id="A0A1H3QZ55"/>
<gene>
    <name evidence="3" type="ORF">SAMN05660462_02122</name>
</gene>
<dbReference type="PANTHER" id="PTHR33525:SF3">
    <property type="entry name" value="RIBONUCLEASE Y"/>
    <property type="match status" value="1"/>
</dbReference>
<evidence type="ECO:0000259" key="2">
    <source>
        <dbReference type="PROSITE" id="PS51833"/>
    </source>
</evidence>